<sequence>MTTKIVAYTMSSSMQWIDKGKVGNLKLTLRETCKILRMVSKEELAGEQGSKVGIEEGPVQSIPPVKTALFKGDLNLIDGIPLPESGSEILLWNWMVLMYR</sequence>
<gene>
    <name evidence="1" type="ORF">H0E87_028866</name>
    <name evidence="2" type="ORF">H0E87_028876</name>
</gene>
<evidence type="ECO:0000313" key="1">
    <source>
        <dbReference type="EMBL" id="KAH8484558.1"/>
    </source>
</evidence>
<evidence type="ECO:0000313" key="2">
    <source>
        <dbReference type="EMBL" id="KAH8484568.1"/>
    </source>
</evidence>
<dbReference type="EMBL" id="JACEGQ020000017">
    <property type="protein sequence ID" value="KAH8484568.1"/>
    <property type="molecule type" value="Genomic_DNA"/>
</dbReference>
<evidence type="ECO:0000313" key="3">
    <source>
        <dbReference type="Proteomes" id="UP000807159"/>
    </source>
</evidence>
<reference evidence="2" key="1">
    <citation type="journal article" date="2021" name="J. Hered.">
        <title>Genome Assembly of Salicaceae Populus deltoides (Eastern Cottonwood) I-69 Based on Nanopore Sequencing and Hi-C Technologies.</title>
        <authorList>
            <person name="Bai S."/>
            <person name="Wu H."/>
            <person name="Zhang J."/>
            <person name="Pan Z."/>
            <person name="Zhao W."/>
            <person name="Li Z."/>
            <person name="Tong C."/>
        </authorList>
    </citation>
    <scope>NUCLEOTIDE SEQUENCE</scope>
    <source>
        <tissue evidence="2">Leaf</tissue>
    </source>
</reference>
<protein>
    <submittedName>
        <fullName evidence="2">Uncharacterized protein</fullName>
    </submittedName>
</protein>
<accession>A0A8T2WUP4</accession>
<dbReference type="AlphaFoldDB" id="A0A8T2WUP4"/>
<comment type="caution">
    <text evidence="2">The sequence shown here is derived from an EMBL/GenBank/DDBJ whole genome shotgun (WGS) entry which is preliminary data.</text>
</comment>
<dbReference type="Proteomes" id="UP000807159">
    <property type="component" value="Chromosome 17"/>
</dbReference>
<dbReference type="EMBL" id="JACEGQ020000017">
    <property type="protein sequence ID" value="KAH8484558.1"/>
    <property type="molecule type" value="Genomic_DNA"/>
</dbReference>
<keyword evidence="3" id="KW-1185">Reference proteome</keyword>
<name>A0A8T2WUP4_POPDE</name>
<proteinExistence type="predicted"/>
<organism evidence="2 3">
    <name type="scientific">Populus deltoides</name>
    <name type="common">Eastern poplar</name>
    <name type="synonym">Eastern cottonwood</name>
    <dbReference type="NCBI Taxonomy" id="3696"/>
    <lineage>
        <taxon>Eukaryota</taxon>
        <taxon>Viridiplantae</taxon>
        <taxon>Streptophyta</taxon>
        <taxon>Embryophyta</taxon>
        <taxon>Tracheophyta</taxon>
        <taxon>Spermatophyta</taxon>
        <taxon>Magnoliopsida</taxon>
        <taxon>eudicotyledons</taxon>
        <taxon>Gunneridae</taxon>
        <taxon>Pentapetalae</taxon>
        <taxon>rosids</taxon>
        <taxon>fabids</taxon>
        <taxon>Malpighiales</taxon>
        <taxon>Salicaceae</taxon>
        <taxon>Saliceae</taxon>
        <taxon>Populus</taxon>
    </lineage>
</organism>